<evidence type="ECO:0008006" key="4">
    <source>
        <dbReference type="Google" id="ProtNLM"/>
    </source>
</evidence>
<dbReference type="AlphaFoldDB" id="A0A0C3DBH8"/>
<dbReference type="STRING" id="913774.A0A0C3DBH8"/>
<dbReference type="HOGENOM" id="CLU_038857_1_1_1"/>
<dbReference type="Proteomes" id="UP000054321">
    <property type="component" value="Unassembled WGS sequence"/>
</dbReference>
<feature type="transmembrane region" description="Helical" evidence="1">
    <location>
        <begin position="158"/>
        <end position="180"/>
    </location>
</feature>
<reference evidence="2 3" key="1">
    <citation type="submission" date="2014-04" db="EMBL/GenBank/DDBJ databases">
        <authorList>
            <consortium name="DOE Joint Genome Institute"/>
            <person name="Kuo A."/>
            <person name="Martino E."/>
            <person name="Perotto S."/>
            <person name="Kohler A."/>
            <person name="Nagy L.G."/>
            <person name="Floudas D."/>
            <person name="Copeland A."/>
            <person name="Barry K.W."/>
            <person name="Cichocki N."/>
            <person name="Veneault-Fourrey C."/>
            <person name="LaButti K."/>
            <person name="Lindquist E.A."/>
            <person name="Lipzen A."/>
            <person name="Lundell T."/>
            <person name="Morin E."/>
            <person name="Murat C."/>
            <person name="Sun H."/>
            <person name="Tunlid A."/>
            <person name="Henrissat B."/>
            <person name="Grigoriev I.V."/>
            <person name="Hibbett D.S."/>
            <person name="Martin F."/>
            <person name="Nordberg H.P."/>
            <person name="Cantor M.N."/>
            <person name="Hua S.X."/>
        </authorList>
    </citation>
    <scope>NUCLEOTIDE SEQUENCE [LARGE SCALE GENOMIC DNA]</scope>
    <source>
        <strain evidence="2 3">Zn</strain>
    </source>
</reference>
<name>A0A0C3DBH8_OIDMZ</name>
<dbReference type="OrthoDB" id="2896006at2759"/>
<evidence type="ECO:0000313" key="3">
    <source>
        <dbReference type="Proteomes" id="UP000054321"/>
    </source>
</evidence>
<keyword evidence="3" id="KW-1185">Reference proteome</keyword>
<dbReference type="InParanoid" id="A0A0C3DBH8"/>
<protein>
    <recommendedName>
        <fullName evidence="4">Ubiquitin carrier protein</fullName>
    </recommendedName>
</protein>
<evidence type="ECO:0000256" key="1">
    <source>
        <dbReference type="SAM" id="Phobius"/>
    </source>
</evidence>
<reference evidence="3" key="2">
    <citation type="submission" date="2015-01" db="EMBL/GenBank/DDBJ databases">
        <title>Evolutionary Origins and Diversification of the Mycorrhizal Mutualists.</title>
        <authorList>
            <consortium name="DOE Joint Genome Institute"/>
            <consortium name="Mycorrhizal Genomics Consortium"/>
            <person name="Kohler A."/>
            <person name="Kuo A."/>
            <person name="Nagy L.G."/>
            <person name="Floudas D."/>
            <person name="Copeland A."/>
            <person name="Barry K.W."/>
            <person name="Cichocki N."/>
            <person name="Veneault-Fourrey C."/>
            <person name="LaButti K."/>
            <person name="Lindquist E.A."/>
            <person name="Lipzen A."/>
            <person name="Lundell T."/>
            <person name="Morin E."/>
            <person name="Murat C."/>
            <person name="Riley R."/>
            <person name="Ohm R."/>
            <person name="Sun H."/>
            <person name="Tunlid A."/>
            <person name="Henrissat B."/>
            <person name="Grigoriev I.V."/>
            <person name="Hibbett D.S."/>
            <person name="Martin F."/>
        </authorList>
    </citation>
    <scope>NUCLEOTIDE SEQUENCE [LARGE SCALE GENOMIC DNA]</scope>
    <source>
        <strain evidence="3">Zn</strain>
    </source>
</reference>
<evidence type="ECO:0000313" key="2">
    <source>
        <dbReference type="EMBL" id="KIN08684.1"/>
    </source>
</evidence>
<sequence>MDISGHILRRGVSTYLGQPRDDNNPPEGIVYQIPTWVMVMVATTVFGFLFVMTMIDYTFGRLVPTLVMIESPDALFEPLPTIDPDSDEAINPNAALEAQPVAVKQAAITSSFRKTLKHLQAKGGIPSRFRGFSVFLVNSILFSIISSSLSAIPFVPSTVAAVLASVLLANFSMAWTHIVISDPNPKPWFRRLPSMRLYKKIVTPAAILAVAEQLSVLLPATLAKVYDFGKLKETAPTMSGGRTVVVGLEGFSIFIFGLVLAFFFVLPANVVLTRVQASLLDDAEESIVPFDRSFGGKVVPEIVGGTGIIGMVDAWKTFDWASRIRLLKSYAKVLLMQIGVIILFVIVVVIEVFAIAHLDLKKILPGDGNNGGDSEI</sequence>
<keyword evidence="1" id="KW-0812">Transmembrane</keyword>
<proteinExistence type="predicted"/>
<gene>
    <name evidence="2" type="ORF">OIDMADRAFT_153245</name>
</gene>
<feature type="transmembrane region" description="Helical" evidence="1">
    <location>
        <begin position="333"/>
        <end position="356"/>
    </location>
</feature>
<keyword evidence="1" id="KW-0472">Membrane</keyword>
<feature type="transmembrane region" description="Helical" evidence="1">
    <location>
        <begin position="29"/>
        <end position="51"/>
    </location>
</feature>
<organism evidence="2 3">
    <name type="scientific">Oidiodendron maius (strain Zn)</name>
    <dbReference type="NCBI Taxonomy" id="913774"/>
    <lineage>
        <taxon>Eukaryota</taxon>
        <taxon>Fungi</taxon>
        <taxon>Dikarya</taxon>
        <taxon>Ascomycota</taxon>
        <taxon>Pezizomycotina</taxon>
        <taxon>Leotiomycetes</taxon>
        <taxon>Leotiomycetes incertae sedis</taxon>
        <taxon>Myxotrichaceae</taxon>
        <taxon>Oidiodendron</taxon>
    </lineage>
</organism>
<dbReference type="EMBL" id="KN832870">
    <property type="protein sequence ID" value="KIN08684.1"/>
    <property type="molecule type" value="Genomic_DNA"/>
</dbReference>
<feature type="transmembrane region" description="Helical" evidence="1">
    <location>
        <begin position="132"/>
        <end position="152"/>
    </location>
</feature>
<feature type="transmembrane region" description="Helical" evidence="1">
    <location>
        <begin position="201"/>
        <end position="223"/>
    </location>
</feature>
<keyword evidence="1" id="KW-1133">Transmembrane helix</keyword>
<accession>A0A0C3DBH8</accession>
<feature type="transmembrane region" description="Helical" evidence="1">
    <location>
        <begin position="243"/>
        <end position="266"/>
    </location>
</feature>